<sequence>MCQILRLDIIQMRWVNRISDENILKLEMFEIANKNTCNKIGHFLIKISQLHNGYLLQLLFQCKILSYHIKIAASWLKNFDIHYDFNLKNQT</sequence>
<name>I7LWX3_TETTS</name>
<evidence type="ECO:0000313" key="1">
    <source>
        <dbReference type="EMBL" id="EAS03027.2"/>
    </source>
</evidence>
<reference evidence="2" key="1">
    <citation type="journal article" date="2006" name="PLoS Biol.">
        <title>Macronuclear genome sequence of the ciliate Tetrahymena thermophila, a model eukaryote.</title>
        <authorList>
            <person name="Eisen J.A."/>
            <person name="Coyne R.S."/>
            <person name="Wu M."/>
            <person name="Wu D."/>
            <person name="Thiagarajan M."/>
            <person name="Wortman J.R."/>
            <person name="Badger J.H."/>
            <person name="Ren Q."/>
            <person name="Amedeo P."/>
            <person name="Jones K.M."/>
            <person name="Tallon L.J."/>
            <person name="Delcher A.L."/>
            <person name="Salzberg S.L."/>
            <person name="Silva J.C."/>
            <person name="Haas B.J."/>
            <person name="Majoros W.H."/>
            <person name="Farzad M."/>
            <person name="Carlton J.M."/>
            <person name="Smith R.K. Jr."/>
            <person name="Garg J."/>
            <person name="Pearlman R.E."/>
            <person name="Karrer K.M."/>
            <person name="Sun L."/>
            <person name="Manning G."/>
            <person name="Elde N.C."/>
            <person name="Turkewitz A.P."/>
            <person name="Asai D.J."/>
            <person name="Wilkes D.E."/>
            <person name="Wang Y."/>
            <person name="Cai H."/>
            <person name="Collins K."/>
            <person name="Stewart B.A."/>
            <person name="Lee S.R."/>
            <person name="Wilamowska K."/>
            <person name="Weinberg Z."/>
            <person name="Ruzzo W.L."/>
            <person name="Wloga D."/>
            <person name="Gaertig J."/>
            <person name="Frankel J."/>
            <person name="Tsao C.-C."/>
            <person name="Gorovsky M.A."/>
            <person name="Keeling P.J."/>
            <person name="Waller R.F."/>
            <person name="Patron N.J."/>
            <person name="Cherry J.M."/>
            <person name="Stover N.A."/>
            <person name="Krieger C.J."/>
            <person name="del Toro C."/>
            <person name="Ryder H.F."/>
            <person name="Williamson S.C."/>
            <person name="Barbeau R.A."/>
            <person name="Hamilton E.P."/>
            <person name="Orias E."/>
        </authorList>
    </citation>
    <scope>NUCLEOTIDE SEQUENCE [LARGE SCALE GENOMIC DNA]</scope>
    <source>
        <strain evidence="2">SB210</strain>
    </source>
</reference>
<keyword evidence="2" id="KW-1185">Reference proteome</keyword>
<dbReference type="RefSeq" id="XP_001023272.2">
    <property type="nucleotide sequence ID" value="XM_001023272.2"/>
</dbReference>
<proteinExistence type="predicted"/>
<gene>
    <name evidence="1" type="ORF">TTHERM_00494890</name>
</gene>
<dbReference type="InParanoid" id="I7LWX3"/>
<accession>I7LWX3</accession>
<evidence type="ECO:0000313" key="2">
    <source>
        <dbReference type="Proteomes" id="UP000009168"/>
    </source>
</evidence>
<organism evidence="1 2">
    <name type="scientific">Tetrahymena thermophila (strain SB210)</name>
    <dbReference type="NCBI Taxonomy" id="312017"/>
    <lineage>
        <taxon>Eukaryota</taxon>
        <taxon>Sar</taxon>
        <taxon>Alveolata</taxon>
        <taxon>Ciliophora</taxon>
        <taxon>Intramacronucleata</taxon>
        <taxon>Oligohymenophorea</taxon>
        <taxon>Hymenostomatida</taxon>
        <taxon>Tetrahymenina</taxon>
        <taxon>Tetrahymenidae</taxon>
        <taxon>Tetrahymena</taxon>
    </lineage>
</organism>
<dbReference type="EMBL" id="GG662512">
    <property type="protein sequence ID" value="EAS03027.2"/>
    <property type="molecule type" value="Genomic_DNA"/>
</dbReference>
<dbReference type="GeneID" id="7843357"/>
<dbReference type="Proteomes" id="UP000009168">
    <property type="component" value="Unassembled WGS sequence"/>
</dbReference>
<protein>
    <submittedName>
        <fullName evidence="1">Uncharacterized protein</fullName>
    </submittedName>
</protein>
<dbReference type="AlphaFoldDB" id="I7LWX3"/>
<dbReference type="KEGG" id="tet:TTHERM_00494890"/>